<feature type="compositionally biased region" description="Low complexity" evidence="6">
    <location>
        <begin position="417"/>
        <end position="434"/>
    </location>
</feature>
<dbReference type="SUPFAM" id="SSF54277">
    <property type="entry name" value="CAD &amp; PB1 domains"/>
    <property type="match status" value="1"/>
</dbReference>
<keyword evidence="3" id="KW-0238">DNA-binding</keyword>
<dbReference type="InterPro" id="IPR003035">
    <property type="entry name" value="RWP-RK_dom"/>
</dbReference>
<evidence type="ECO:0000259" key="7">
    <source>
        <dbReference type="PROSITE" id="PS51519"/>
    </source>
</evidence>
<evidence type="ECO:0000256" key="2">
    <source>
        <dbReference type="ARBA" id="ARBA00023015"/>
    </source>
</evidence>
<gene>
    <name evidence="9" type="ORF">JCGZ_08080</name>
</gene>
<dbReference type="InterPro" id="IPR053793">
    <property type="entry name" value="PB1-like"/>
</dbReference>
<keyword evidence="2" id="KW-0805">Transcription regulation</keyword>
<evidence type="ECO:0008006" key="11">
    <source>
        <dbReference type="Google" id="ProtNLM"/>
    </source>
</evidence>
<dbReference type="Gene3D" id="3.10.20.90">
    <property type="entry name" value="Phosphatidylinositol 3-kinase Catalytic Subunit, Chain A, domain 1"/>
    <property type="match status" value="1"/>
</dbReference>
<feature type="domain" description="RWP-RK" evidence="7">
    <location>
        <begin position="283"/>
        <end position="364"/>
    </location>
</feature>
<dbReference type="Proteomes" id="UP000027138">
    <property type="component" value="Unassembled WGS sequence"/>
</dbReference>
<name>A0A067KY80_JATCU</name>
<dbReference type="InterPro" id="IPR045012">
    <property type="entry name" value="NLP"/>
</dbReference>
<keyword evidence="10" id="KW-1185">Reference proteome</keyword>
<dbReference type="Pfam" id="PF00564">
    <property type="entry name" value="PB1"/>
    <property type="match status" value="1"/>
</dbReference>
<dbReference type="PANTHER" id="PTHR32002:SF44">
    <property type="entry name" value="PROTEIN NLP4"/>
    <property type="match status" value="1"/>
</dbReference>
<dbReference type="PANTHER" id="PTHR32002">
    <property type="entry name" value="PROTEIN NLP8"/>
    <property type="match status" value="1"/>
</dbReference>
<dbReference type="SMART" id="SM00666">
    <property type="entry name" value="PB1"/>
    <property type="match status" value="1"/>
</dbReference>
<evidence type="ECO:0000256" key="4">
    <source>
        <dbReference type="ARBA" id="ARBA00023163"/>
    </source>
</evidence>
<dbReference type="PROSITE" id="PS51745">
    <property type="entry name" value="PB1"/>
    <property type="match status" value="1"/>
</dbReference>
<organism evidence="9 10">
    <name type="scientific">Jatropha curcas</name>
    <name type="common">Barbados nut</name>
    <dbReference type="NCBI Taxonomy" id="180498"/>
    <lineage>
        <taxon>Eukaryota</taxon>
        <taxon>Viridiplantae</taxon>
        <taxon>Streptophyta</taxon>
        <taxon>Embryophyta</taxon>
        <taxon>Tracheophyta</taxon>
        <taxon>Spermatophyta</taxon>
        <taxon>Magnoliopsida</taxon>
        <taxon>eudicotyledons</taxon>
        <taxon>Gunneridae</taxon>
        <taxon>Pentapetalae</taxon>
        <taxon>rosids</taxon>
        <taxon>fabids</taxon>
        <taxon>Malpighiales</taxon>
        <taxon>Euphorbiaceae</taxon>
        <taxon>Crotonoideae</taxon>
        <taxon>Jatropheae</taxon>
        <taxon>Jatropha</taxon>
    </lineage>
</organism>
<evidence type="ECO:0000256" key="3">
    <source>
        <dbReference type="ARBA" id="ARBA00023125"/>
    </source>
</evidence>
<dbReference type="GO" id="GO:0003677">
    <property type="term" value="F:DNA binding"/>
    <property type="evidence" value="ECO:0007669"/>
    <property type="project" value="UniProtKB-KW"/>
</dbReference>
<dbReference type="PROSITE" id="PS51519">
    <property type="entry name" value="RWP_RK"/>
    <property type="match status" value="1"/>
</dbReference>
<accession>A0A067KY80</accession>
<evidence type="ECO:0000313" key="10">
    <source>
        <dbReference type="Proteomes" id="UP000027138"/>
    </source>
</evidence>
<evidence type="ECO:0000256" key="6">
    <source>
        <dbReference type="SAM" id="MobiDB-lite"/>
    </source>
</evidence>
<reference evidence="9 10" key="1">
    <citation type="journal article" date="2014" name="PLoS ONE">
        <title>Global Analysis of Gene Expression Profiles in Physic Nut (Jatropha curcas L.) Seedlings Exposed to Salt Stress.</title>
        <authorList>
            <person name="Zhang L."/>
            <person name="Zhang C."/>
            <person name="Wu P."/>
            <person name="Chen Y."/>
            <person name="Li M."/>
            <person name="Jiang H."/>
            <person name="Wu G."/>
        </authorList>
    </citation>
    <scope>NUCLEOTIDE SEQUENCE [LARGE SCALE GENOMIC DNA]</scope>
    <source>
        <strain evidence="10">cv. GZQX0401</strain>
        <tissue evidence="9">Young leaves</tissue>
    </source>
</reference>
<proteinExistence type="predicted"/>
<feature type="region of interest" description="Disordered" evidence="6">
    <location>
        <begin position="489"/>
        <end position="515"/>
    </location>
</feature>
<dbReference type="InterPro" id="IPR000270">
    <property type="entry name" value="PB1_dom"/>
</dbReference>
<dbReference type="OrthoDB" id="6270329at2759"/>
<evidence type="ECO:0000259" key="8">
    <source>
        <dbReference type="PROSITE" id="PS51745"/>
    </source>
</evidence>
<dbReference type="Pfam" id="PF02042">
    <property type="entry name" value="RWP-RK"/>
    <property type="match status" value="1"/>
</dbReference>
<evidence type="ECO:0000256" key="5">
    <source>
        <dbReference type="ARBA" id="ARBA00023242"/>
    </source>
</evidence>
<dbReference type="GO" id="GO:0003700">
    <property type="term" value="F:DNA-binding transcription factor activity"/>
    <property type="evidence" value="ECO:0007669"/>
    <property type="project" value="InterPro"/>
</dbReference>
<comment type="subunit">
    <text evidence="1">Homodimers and heterodimers.</text>
</comment>
<dbReference type="InterPro" id="IPR034891">
    <property type="entry name" value="PB1_NLP"/>
</dbReference>
<dbReference type="EMBL" id="KK914420">
    <property type="protein sequence ID" value="KDP36789.1"/>
    <property type="molecule type" value="Genomic_DNA"/>
</dbReference>
<feature type="region of interest" description="Disordered" evidence="6">
    <location>
        <begin position="385"/>
        <end position="460"/>
    </location>
</feature>
<dbReference type="AlphaFoldDB" id="A0A067KY80"/>
<evidence type="ECO:0000313" key="9">
    <source>
        <dbReference type="EMBL" id="KDP36789.1"/>
    </source>
</evidence>
<feature type="compositionally biased region" description="Polar residues" evidence="6">
    <location>
        <begin position="489"/>
        <end position="509"/>
    </location>
</feature>
<feature type="compositionally biased region" description="Polar residues" evidence="6">
    <location>
        <begin position="398"/>
        <end position="412"/>
    </location>
</feature>
<dbReference type="CDD" id="cd06407">
    <property type="entry name" value="PB1_NLP"/>
    <property type="match status" value="1"/>
</dbReference>
<dbReference type="Pfam" id="PF22922">
    <property type="entry name" value="GAF_NLP"/>
    <property type="match status" value="1"/>
</dbReference>
<keyword evidence="5" id="KW-0539">Nucleus</keyword>
<sequence length="608" mass="67865">MSYEAALSEIHEVLRSACETHKLPLGQIWVPCIQQGKRGCRHSDENYYRCVSTVDHACYVRETGMQAFHEACSEHHLLKGQGVAGEAFLTNQPCFSSDITSYRKTEYPLSHHARMFGLHAAVAIRLRSVHTGKADFALEFFLPVDCTDPEKQKDMLTSLSTIIQQVCQSLRVVTDRELEAETGPVSEVVLPSYGRPRREDMLRVMHYSESYAGDNSSLTASLTGIQQSGSVVLSYEKENQKVPIDEKSMEYRISREDYNLKRSIECGVDSEVAEGSLSSVCMGKTAERKRSKAEKAITLQVLRQYFAGSLKDAAKSIGVCPTTLKRICRQHGIKRWPSRKIKKVGHSLQKLQLVIDSVQGASGALQIGSFYTNFPELASQKLSSSPFSASKQSDHLEQSSIQTDGGTFSSQVAAPKSPSSSCSQSSSSSHSCSSGLQQNPSVFSIPTSEDHIPGENSSNGVLKRVRSDAELHASSQEEQNMLPRSQSHIPLREQPNSGNLPPLPKSSSRISHEGDAQRIKVTYGNEKIRFRMPYNWKRKDLLQEIARRFFIDDINRYDLKYLDDDNEWVLLTCDDDLEECIDVCQSSENSTIKLSLQISHLMDGFSRS</sequence>
<feature type="domain" description="PB1" evidence="8">
    <location>
        <begin position="516"/>
        <end position="599"/>
    </location>
</feature>
<keyword evidence="4" id="KW-0804">Transcription</keyword>
<feature type="compositionally biased region" description="Polar residues" evidence="6">
    <location>
        <begin position="435"/>
        <end position="447"/>
    </location>
</feature>
<dbReference type="STRING" id="180498.A0A067KY80"/>
<evidence type="ECO:0000256" key="1">
    <source>
        <dbReference type="ARBA" id="ARBA00011726"/>
    </source>
</evidence>
<protein>
    <recommendedName>
        <fullName evidence="11">RWP-RK domain-containing protein</fullName>
    </recommendedName>
</protein>
<dbReference type="InterPro" id="IPR055081">
    <property type="entry name" value="NLP1-9_GAF"/>
</dbReference>